<evidence type="ECO:0000313" key="5">
    <source>
        <dbReference type="Proteomes" id="UP000052023"/>
    </source>
</evidence>
<name>A0A0R3NBA4_9BRAD</name>
<feature type="transmembrane region" description="Helical" evidence="3">
    <location>
        <begin position="222"/>
        <end position="239"/>
    </location>
</feature>
<dbReference type="RefSeq" id="WP_057842114.1">
    <property type="nucleotide sequence ID" value="NZ_LLYA01000028.1"/>
</dbReference>
<dbReference type="PRINTS" id="PR00081">
    <property type="entry name" value="GDHRDH"/>
</dbReference>
<dbReference type="AlphaFoldDB" id="A0A0R3NBA4"/>
<dbReference type="GO" id="GO:0016491">
    <property type="term" value="F:oxidoreductase activity"/>
    <property type="evidence" value="ECO:0007669"/>
    <property type="project" value="UniProtKB-KW"/>
</dbReference>
<proteinExistence type="inferred from homology"/>
<evidence type="ECO:0000256" key="1">
    <source>
        <dbReference type="ARBA" id="ARBA00006484"/>
    </source>
</evidence>
<dbReference type="Gene3D" id="3.40.50.720">
    <property type="entry name" value="NAD(P)-binding Rossmann-like Domain"/>
    <property type="match status" value="1"/>
</dbReference>
<keyword evidence="5" id="KW-1185">Reference proteome</keyword>
<dbReference type="OrthoDB" id="335726at2"/>
<reference evidence="4 5" key="1">
    <citation type="submission" date="2014-03" db="EMBL/GenBank/DDBJ databases">
        <title>Bradyrhizobium valentinum sp. nov., isolated from effective nodules of Lupinus mariae-josephae, a lupine endemic of basic-lime soils in Eastern Spain.</title>
        <authorList>
            <person name="Duran D."/>
            <person name="Rey L."/>
            <person name="Navarro A."/>
            <person name="Busquets A."/>
            <person name="Imperial J."/>
            <person name="Ruiz-Argueso T."/>
        </authorList>
    </citation>
    <scope>NUCLEOTIDE SEQUENCE [LARGE SCALE GENOMIC DNA]</scope>
    <source>
        <strain evidence="4 5">Ro19</strain>
    </source>
</reference>
<dbReference type="PANTHER" id="PTHR44196:SF3">
    <property type="entry name" value="SHORT CHAIN DEHYDROGENASE FAMILY PROTEIN"/>
    <property type="match status" value="1"/>
</dbReference>
<dbReference type="PANTHER" id="PTHR44196">
    <property type="entry name" value="DEHYDROGENASE/REDUCTASE SDR FAMILY MEMBER 7B"/>
    <property type="match status" value="1"/>
</dbReference>
<dbReference type="GO" id="GO:0016020">
    <property type="term" value="C:membrane"/>
    <property type="evidence" value="ECO:0007669"/>
    <property type="project" value="TreeGrafter"/>
</dbReference>
<dbReference type="NCBIfam" id="NF005489">
    <property type="entry name" value="PRK07102.1"/>
    <property type="match status" value="1"/>
</dbReference>
<dbReference type="SUPFAM" id="SSF51735">
    <property type="entry name" value="NAD(P)-binding Rossmann-fold domains"/>
    <property type="match status" value="1"/>
</dbReference>
<gene>
    <name evidence="4" type="ORF">CQ13_38625</name>
</gene>
<keyword evidence="3" id="KW-0472">Membrane</keyword>
<organism evidence="4 5">
    <name type="scientific">Bradyrhizobium retamae</name>
    <dbReference type="NCBI Taxonomy" id="1300035"/>
    <lineage>
        <taxon>Bacteria</taxon>
        <taxon>Pseudomonadati</taxon>
        <taxon>Pseudomonadota</taxon>
        <taxon>Alphaproteobacteria</taxon>
        <taxon>Hyphomicrobiales</taxon>
        <taxon>Nitrobacteraceae</taxon>
        <taxon>Bradyrhizobium</taxon>
    </lineage>
</organism>
<dbReference type="Pfam" id="PF00106">
    <property type="entry name" value="adh_short"/>
    <property type="match status" value="1"/>
</dbReference>
<sequence>MAAAEKAVLILGGTSDIGRATALAFAQSQWTVRLAGRSLADLQREADDISVRTGRQVTAHPFDVLDTDSFTVFVNALPDLPDVVISVVGLLGEQPRAETDLDHAKEILRTNYEGPALILRVFAEQFLGRGYGSIVGVSSVAGDRGRGSNYFYGSAKAGFSAFLSGLRNRLAINSSIQVMTVKPGFVRTKMAEHRKLPPLITATPAEVGEAILGGLNRRRDVIYVRSIWFFVMLIIRLMPERIFKRLKL</sequence>
<accession>A0A0R3NBA4</accession>
<evidence type="ECO:0000313" key="4">
    <source>
        <dbReference type="EMBL" id="KRR29409.1"/>
    </source>
</evidence>
<evidence type="ECO:0000256" key="3">
    <source>
        <dbReference type="SAM" id="Phobius"/>
    </source>
</evidence>
<dbReference type="InterPro" id="IPR002347">
    <property type="entry name" value="SDR_fam"/>
</dbReference>
<keyword evidence="3" id="KW-1133">Transmembrane helix</keyword>
<comment type="caution">
    <text evidence="4">The sequence shown here is derived from an EMBL/GenBank/DDBJ whole genome shotgun (WGS) entry which is preliminary data.</text>
</comment>
<keyword evidence="2" id="KW-0560">Oxidoreductase</keyword>
<comment type="similarity">
    <text evidence="1">Belongs to the short-chain dehydrogenases/reductases (SDR) family.</text>
</comment>
<keyword evidence="3" id="KW-0812">Transmembrane</keyword>
<protein>
    <submittedName>
        <fullName evidence="4">Short-chain dehydrogenase</fullName>
    </submittedName>
</protein>
<dbReference type="Proteomes" id="UP000052023">
    <property type="component" value="Unassembled WGS sequence"/>
</dbReference>
<evidence type="ECO:0000256" key="2">
    <source>
        <dbReference type="ARBA" id="ARBA00023002"/>
    </source>
</evidence>
<dbReference type="CDD" id="cd05233">
    <property type="entry name" value="SDR_c"/>
    <property type="match status" value="1"/>
</dbReference>
<dbReference type="EMBL" id="LLYA01000028">
    <property type="protein sequence ID" value="KRR29409.1"/>
    <property type="molecule type" value="Genomic_DNA"/>
</dbReference>
<dbReference type="InterPro" id="IPR036291">
    <property type="entry name" value="NAD(P)-bd_dom_sf"/>
</dbReference>